<name>M4BT79_HYAAE</name>
<reference evidence="3" key="2">
    <citation type="submission" date="2015-06" db="UniProtKB">
        <authorList>
            <consortium name="EnsemblProtists"/>
        </authorList>
    </citation>
    <scope>IDENTIFICATION</scope>
    <source>
        <strain evidence="3">Emoy2</strain>
    </source>
</reference>
<evidence type="ECO:0008006" key="5">
    <source>
        <dbReference type="Google" id="ProtNLM"/>
    </source>
</evidence>
<evidence type="ECO:0000313" key="3">
    <source>
        <dbReference type="EnsemblProtists" id="HpaP809664"/>
    </source>
</evidence>
<evidence type="ECO:0000256" key="2">
    <source>
        <dbReference type="SAM" id="MobiDB-lite"/>
    </source>
</evidence>
<protein>
    <recommendedName>
        <fullName evidence="5">RxLR effector candidate protein</fullName>
    </recommendedName>
</protein>
<dbReference type="OMA" id="RPQHAEY"/>
<dbReference type="VEuPathDB" id="FungiDB:HpaG809664"/>
<feature type="compositionally biased region" description="Polar residues" evidence="2">
    <location>
        <begin position="31"/>
        <end position="44"/>
    </location>
</feature>
<reference evidence="4" key="1">
    <citation type="journal article" date="2010" name="Science">
        <title>Signatures of adaptation to obligate biotrophy in the Hyaloperonospora arabidopsidis genome.</title>
        <authorList>
            <person name="Baxter L."/>
            <person name="Tripathy S."/>
            <person name="Ishaque N."/>
            <person name="Boot N."/>
            <person name="Cabral A."/>
            <person name="Kemen E."/>
            <person name="Thines M."/>
            <person name="Ah-Fong A."/>
            <person name="Anderson R."/>
            <person name="Badejoko W."/>
            <person name="Bittner-Eddy P."/>
            <person name="Boore J.L."/>
            <person name="Chibucos M.C."/>
            <person name="Coates M."/>
            <person name="Dehal P."/>
            <person name="Delehaunty K."/>
            <person name="Dong S."/>
            <person name="Downton P."/>
            <person name="Dumas B."/>
            <person name="Fabro G."/>
            <person name="Fronick C."/>
            <person name="Fuerstenberg S.I."/>
            <person name="Fulton L."/>
            <person name="Gaulin E."/>
            <person name="Govers F."/>
            <person name="Hughes L."/>
            <person name="Humphray S."/>
            <person name="Jiang R.H."/>
            <person name="Judelson H."/>
            <person name="Kamoun S."/>
            <person name="Kyung K."/>
            <person name="Meijer H."/>
            <person name="Minx P."/>
            <person name="Morris P."/>
            <person name="Nelson J."/>
            <person name="Phuntumart V."/>
            <person name="Qutob D."/>
            <person name="Rehmany A."/>
            <person name="Rougon-Cardoso A."/>
            <person name="Ryden P."/>
            <person name="Torto-Alalibo T."/>
            <person name="Studholme D."/>
            <person name="Wang Y."/>
            <person name="Win J."/>
            <person name="Wood J."/>
            <person name="Clifton S.W."/>
            <person name="Rogers J."/>
            <person name="Van den Ackerveken G."/>
            <person name="Jones J.D."/>
            <person name="McDowell J.M."/>
            <person name="Beynon J."/>
            <person name="Tyler B.M."/>
        </authorList>
    </citation>
    <scope>NUCLEOTIDE SEQUENCE [LARGE SCALE GENOMIC DNA]</scope>
    <source>
        <strain evidence="4">Emoy2</strain>
    </source>
</reference>
<keyword evidence="1" id="KW-0175">Coiled coil</keyword>
<dbReference type="EMBL" id="JH597831">
    <property type="status" value="NOT_ANNOTATED_CDS"/>
    <property type="molecule type" value="Genomic_DNA"/>
</dbReference>
<dbReference type="EnsemblProtists" id="HpaT809664">
    <property type="protein sequence ID" value="HpaP809664"/>
    <property type="gene ID" value="HpaG809664"/>
</dbReference>
<dbReference type="AlphaFoldDB" id="M4BT79"/>
<accession>M4BT79</accession>
<feature type="region of interest" description="Disordered" evidence="2">
    <location>
        <begin position="1"/>
        <end position="51"/>
    </location>
</feature>
<feature type="compositionally biased region" description="Basic and acidic residues" evidence="2">
    <location>
        <begin position="1"/>
        <end position="12"/>
    </location>
</feature>
<organism evidence="3 4">
    <name type="scientific">Hyaloperonospora arabidopsidis (strain Emoy2)</name>
    <name type="common">Downy mildew agent</name>
    <name type="synonym">Peronospora arabidopsidis</name>
    <dbReference type="NCBI Taxonomy" id="559515"/>
    <lineage>
        <taxon>Eukaryota</taxon>
        <taxon>Sar</taxon>
        <taxon>Stramenopiles</taxon>
        <taxon>Oomycota</taxon>
        <taxon>Peronosporomycetes</taxon>
        <taxon>Peronosporales</taxon>
        <taxon>Peronosporaceae</taxon>
        <taxon>Hyaloperonospora</taxon>
    </lineage>
</organism>
<dbReference type="Proteomes" id="UP000011713">
    <property type="component" value="Unassembled WGS sequence"/>
</dbReference>
<dbReference type="InParanoid" id="M4BT79"/>
<evidence type="ECO:0000256" key="1">
    <source>
        <dbReference type="SAM" id="Coils"/>
    </source>
</evidence>
<evidence type="ECO:0000313" key="4">
    <source>
        <dbReference type="Proteomes" id="UP000011713"/>
    </source>
</evidence>
<proteinExistence type="predicted"/>
<dbReference type="HOGENOM" id="CLU_732488_0_0_1"/>
<feature type="coiled-coil region" evidence="1">
    <location>
        <begin position="169"/>
        <end position="292"/>
    </location>
</feature>
<sequence>MSPRNSSDDEHVTAVQRVATASIARRRNAQLAAQTPPAGSSDNSGEGMRPELALVMEQQATIVARLEELERERMILPSPTATSFGPASSMESRVIVPATRPAATFRSPSMRMTHQQHYLNFAAAREGLQAAAEARDMQQAEERAAIVAAQGQLQQRQGEAQARELAHFQARLQAERAALAKEHEEQKRAVQEREQSLYKHKQEVLNERNFQRQQEAELDEQVRVAAQAHRASELALKKEAMQVEEEQRAREARLNEEAIRIKQEHENAGSAWQHARSKAAKAEDRVREAEERGYARAVSEAAAREASMRDAASQEAANRAVEQARMQQTSANAPTRGAHVGGLTRVPLAKDSKLDIRVFTGKELHKGLGGGFKHWKRAFKEELEMAQEACGYA</sequence>
<keyword evidence="4" id="KW-1185">Reference proteome</keyword>